<keyword evidence="5" id="KW-1185">Reference proteome</keyword>
<reference evidence="4 5" key="1">
    <citation type="journal article" date="2013" name="Nature">
        <title>Insights into bilaterian evolution from three spiralian genomes.</title>
        <authorList>
            <person name="Simakov O."/>
            <person name="Marletaz F."/>
            <person name="Cho S.J."/>
            <person name="Edsinger-Gonzales E."/>
            <person name="Havlak P."/>
            <person name="Hellsten U."/>
            <person name="Kuo D.H."/>
            <person name="Larsson T."/>
            <person name="Lv J."/>
            <person name="Arendt D."/>
            <person name="Savage R."/>
            <person name="Osoegawa K."/>
            <person name="de Jong P."/>
            <person name="Grimwood J."/>
            <person name="Chapman J.A."/>
            <person name="Shapiro H."/>
            <person name="Aerts A."/>
            <person name="Otillar R.P."/>
            <person name="Terry A.Y."/>
            <person name="Boore J.L."/>
            <person name="Grigoriev I.V."/>
            <person name="Lindberg D.R."/>
            <person name="Seaver E.C."/>
            <person name="Weisblat D.A."/>
            <person name="Putnam N.H."/>
            <person name="Rokhsar D.S."/>
        </authorList>
    </citation>
    <scope>NUCLEOTIDE SEQUENCE [LARGE SCALE GENOMIC DNA]</scope>
</reference>
<evidence type="ECO:0000313" key="5">
    <source>
        <dbReference type="Proteomes" id="UP000030746"/>
    </source>
</evidence>
<sequence>DEHIRQLRHPLVTRPDGTEALDLKIDLSHYKPEEIHIRTVGHELSVHAKHEDKTDHSSVYQEYSRKFSLPAHVDPEHVQSSLSRDGILRI</sequence>
<dbReference type="OMA" id="ELRTWYD"/>
<protein>
    <recommendedName>
        <fullName evidence="3">SHSP domain-containing protein</fullName>
    </recommendedName>
</protein>
<dbReference type="HOGENOM" id="CLU_095001_7_2_1"/>
<dbReference type="PRINTS" id="PR00299">
    <property type="entry name" value="ACRYSTALLIN"/>
</dbReference>
<dbReference type="GO" id="GO:0009408">
    <property type="term" value="P:response to heat"/>
    <property type="evidence" value="ECO:0007669"/>
    <property type="project" value="TreeGrafter"/>
</dbReference>
<dbReference type="SUPFAM" id="SSF49764">
    <property type="entry name" value="HSP20-like chaperones"/>
    <property type="match status" value="1"/>
</dbReference>
<dbReference type="GO" id="GO:0005737">
    <property type="term" value="C:cytoplasm"/>
    <property type="evidence" value="ECO:0007669"/>
    <property type="project" value="TreeGrafter"/>
</dbReference>
<dbReference type="AlphaFoldDB" id="V4AXY1"/>
<evidence type="ECO:0000313" key="4">
    <source>
        <dbReference type="EMBL" id="ESP02408.1"/>
    </source>
</evidence>
<accession>V4AXY1</accession>
<dbReference type="Gene3D" id="2.60.40.790">
    <property type="match status" value="1"/>
</dbReference>
<dbReference type="InterPro" id="IPR001436">
    <property type="entry name" value="Alpha-crystallin/sHSP_animal"/>
</dbReference>
<gene>
    <name evidence="4" type="ORF">LOTGIDRAFT_69877</name>
</gene>
<feature type="non-terminal residue" evidence="4">
    <location>
        <position position="90"/>
    </location>
</feature>
<dbReference type="InterPro" id="IPR002068">
    <property type="entry name" value="A-crystallin/Hsp20_dom"/>
</dbReference>
<dbReference type="CTD" id="20251938"/>
<evidence type="ECO:0000256" key="2">
    <source>
        <dbReference type="RuleBase" id="RU003616"/>
    </source>
</evidence>
<evidence type="ECO:0000259" key="3">
    <source>
        <dbReference type="PROSITE" id="PS01031"/>
    </source>
</evidence>
<evidence type="ECO:0000256" key="1">
    <source>
        <dbReference type="PROSITE-ProRule" id="PRU00285"/>
    </source>
</evidence>
<dbReference type="STRING" id="225164.V4AXY1"/>
<dbReference type="GO" id="GO:0005634">
    <property type="term" value="C:nucleus"/>
    <property type="evidence" value="ECO:0007669"/>
    <property type="project" value="TreeGrafter"/>
</dbReference>
<comment type="similarity">
    <text evidence="1 2">Belongs to the small heat shock protein (HSP20) family.</text>
</comment>
<dbReference type="OrthoDB" id="10060792at2759"/>
<name>V4AXY1_LOTGI</name>
<feature type="domain" description="SHSP" evidence="3">
    <location>
        <begin position="2"/>
        <end position="90"/>
    </location>
</feature>
<proteinExistence type="inferred from homology"/>
<dbReference type="GeneID" id="20251938"/>
<feature type="non-terminal residue" evidence="4">
    <location>
        <position position="1"/>
    </location>
</feature>
<dbReference type="EMBL" id="KB200255">
    <property type="protein sequence ID" value="ESP02408.1"/>
    <property type="molecule type" value="Genomic_DNA"/>
</dbReference>
<dbReference type="PANTHER" id="PTHR45640:SF26">
    <property type="entry name" value="RE23625P"/>
    <property type="match status" value="1"/>
</dbReference>
<dbReference type="GO" id="GO:0051082">
    <property type="term" value="F:unfolded protein binding"/>
    <property type="evidence" value="ECO:0007669"/>
    <property type="project" value="TreeGrafter"/>
</dbReference>
<dbReference type="Pfam" id="PF00011">
    <property type="entry name" value="HSP20"/>
    <property type="match status" value="1"/>
</dbReference>
<dbReference type="RefSeq" id="XP_009046896.1">
    <property type="nucleotide sequence ID" value="XM_009048648.1"/>
</dbReference>
<dbReference type="PROSITE" id="PS01031">
    <property type="entry name" value="SHSP"/>
    <property type="match status" value="1"/>
</dbReference>
<organism evidence="4 5">
    <name type="scientific">Lottia gigantea</name>
    <name type="common">Giant owl limpet</name>
    <dbReference type="NCBI Taxonomy" id="225164"/>
    <lineage>
        <taxon>Eukaryota</taxon>
        <taxon>Metazoa</taxon>
        <taxon>Spiralia</taxon>
        <taxon>Lophotrochozoa</taxon>
        <taxon>Mollusca</taxon>
        <taxon>Gastropoda</taxon>
        <taxon>Patellogastropoda</taxon>
        <taxon>Lottioidea</taxon>
        <taxon>Lottiidae</taxon>
        <taxon>Lottia</taxon>
    </lineage>
</organism>
<dbReference type="KEGG" id="lgi:LOTGIDRAFT_69877"/>
<dbReference type="PANTHER" id="PTHR45640">
    <property type="entry name" value="HEAT SHOCK PROTEIN HSP-12.2-RELATED"/>
    <property type="match status" value="1"/>
</dbReference>
<dbReference type="CDD" id="cd06526">
    <property type="entry name" value="metazoan_ACD"/>
    <property type="match status" value="1"/>
</dbReference>
<dbReference type="InterPro" id="IPR008978">
    <property type="entry name" value="HSP20-like_chaperone"/>
</dbReference>
<dbReference type="Proteomes" id="UP000030746">
    <property type="component" value="Unassembled WGS sequence"/>
</dbReference>
<dbReference type="GO" id="GO:0042026">
    <property type="term" value="P:protein refolding"/>
    <property type="evidence" value="ECO:0007669"/>
    <property type="project" value="TreeGrafter"/>
</dbReference>